<organism evidence="1 2">
    <name type="scientific">Entomophthora muscae</name>
    <dbReference type="NCBI Taxonomy" id="34485"/>
    <lineage>
        <taxon>Eukaryota</taxon>
        <taxon>Fungi</taxon>
        <taxon>Fungi incertae sedis</taxon>
        <taxon>Zoopagomycota</taxon>
        <taxon>Entomophthoromycotina</taxon>
        <taxon>Entomophthoromycetes</taxon>
        <taxon>Entomophthorales</taxon>
        <taxon>Entomophthoraceae</taxon>
        <taxon>Entomophthora</taxon>
    </lineage>
</organism>
<reference evidence="1" key="1">
    <citation type="submission" date="2022-04" db="EMBL/GenBank/DDBJ databases">
        <title>Genome of the entomopathogenic fungus Entomophthora muscae.</title>
        <authorList>
            <person name="Elya C."/>
            <person name="Lovett B.R."/>
            <person name="Lee E."/>
            <person name="Macias A.M."/>
            <person name="Hajek A.E."/>
            <person name="De Bivort B.L."/>
            <person name="Kasson M.T."/>
            <person name="De Fine Licht H.H."/>
            <person name="Stajich J.E."/>
        </authorList>
    </citation>
    <scope>NUCLEOTIDE SEQUENCE</scope>
    <source>
        <strain evidence="1">Berkeley</strain>
    </source>
</reference>
<sequence length="147" mass="16375">MKFTALLALAYAPQVFPASAPQVFPIITDYECNSFDDKAHSQYRHNFIVTCDKMSPSNPVIVVKGTLNDGTCLKLYCTGCKDDEIIKTAGIKLWEKSLKNQCSKNMYISADGCVCKLKYSQKASCKKADSQIKDVLKTYKKPSKKQG</sequence>
<dbReference type="EMBL" id="QTSX02007138">
    <property type="protein sequence ID" value="KAJ9050780.1"/>
    <property type="molecule type" value="Genomic_DNA"/>
</dbReference>
<protein>
    <submittedName>
        <fullName evidence="1">Uncharacterized protein</fullName>
    </submittedName>
</protein>
<dbReference type="Proteomes" id="UP001165960">
    <property type="component" value="Unassembled WGS sequence"/>
</dbReference>
<evidence type="ECO:0000313" key="2">
    <source>
        <dbReference type="Proteomes" id="UP001165960"/>
    </source>
</evidence>
<accession>A0ACC2RL54</accession>
<keyword evidence="2" id="KW-1185">Reference proteome</keyword>
<gene>
    <name evidence="1" type="ORF">DSO57_1011218</name>
</gene>
<comment type="caution">
    <text evidence="1">The sequence shown here is derived from an EMBL/GenBank/DDBJ whole genome shotgun (WGS) entry which is preliminary data.</text>
</comment>
<name>A0ACC2RL54_9FUNG</name>
<evidence type="ECO:0000313" key="1">
    <source>
        <dbReference type="EMBL" id="KAJ9050780.1"/>
    </source>
</evidence>
<proteinExistence type="predicted"/>